<protein>
    <recommendedName>
        <fullName evidence="1">SPRY domain-containing protein</fullName>
    </recommendedName>
</protein>
<keyword evidence="3" id="KW-1185">Reference proteome</keyword>
<evidence type="ECO:0000259" key="1">
    <source>
        <dbReference type="Pfam" id="PF00622"/>
    </source>
</evidence>
<sequence>MKIAKNKLEIENYSPELLSKAAEIMTLEEDNLLLNLLVEAVAIIPLNTIEFGRLSTNNKGLKYLLFYTHEKEKFFATLEYEVFRYSTILAAKQVSDDAFKTFTNRLPSIEQTEDSIQVKNEFTTDIQKVIKELEPLIEFIDFITSLGTRGIPYDFDYVWDKSACGSKLIIEHIVSAPNSINSYQGIRAKVTLIEKDYKPAWVGLCSSEHHNFEAMSTAQTIIWVLSSTGYCFNSGKGSNYCQPFGDGAKVIVHLDMNKRTCAFTINGKKYPEVSGWNNLPSKLHPLVTLRYPGRYDIEFNLIIENN</sequence>
<gene>
    <name evidence="2" type="ORF">RclHR1_02880019</name>
</gene>
<dbReference type="Gene3D" id="2.60.120.920">
    <property type="match status" value="1"/>
</dbReference>
<evidence type="ECO:0000313" key="3">
    <source>
        <dbReference type="Proteomes" id="UP000247702"/>
    </source>
</evidence>
<name>A0A2Z6R3S0_9GLOM</name>
<dbReference type="Proteomes" id="UP000247702">
    <property type="component" value="Unassembled WGS sequence"/>
</dbReference>
<reference evidence="2 3" key="1">
    <citation type="submission" date="2017-11" db="EMBL/GenBank/DDBJ databases">
        <title>The genome of Rhizophagus clarus HR1 reveals common genetic basis of auxotrophy among arbuscular mycorrhizal fungi.</title>
        <authorList>
            <person name="Kobayashi Y."/>
        </authorList>
    </citation>
    <scope>NUCLEOTIDE SEQUENCE [LARGE SCALE GENOMIC DNA]</scope>
    <source>
        <strain evidence="2 3">HR1</strain>
    </source>
</reference>
<dbReference type="SUPFAM" id="SSF49899">
    <property type="entry name" value="Concanavalin A-like lectins/glucanases"/>
    <property type="match status" value="1"/>
</dbReference>
<dbReference type="Pfam" id="PF00622">
    <property type="entry name" value="SPRY"/>
    <property type="match status" value="1"/>
</dbReference>
<evidence type="ECO:0000313" key="2">
    <source>
        <dbReference type="EMBL" id="GBB96953.1"/>
    </source>
</evidence>
<dbReference type="AlphaFoldDB" id="A0A2Z6R3S0"/>
<dbReference type="InterPro" id="IPR043136">
    <property type="entry name" value="B30.2/SPRY_sf"/>
</dbReference>
<dbReference type="EMBL" id="BEXD01002090">
    <property type="protein sequence ID" value="GBB96953.1"/>
    <property type="molecule type" value="Genomic_DNA"/>
</dbReference>
<dbReference type="InterPro" id="IPR013320">
    <property type="entry name" value="ConA-like_dom_sf"/>
</dbReference>
<dbReference type="InterPro" id="IPR003877">
    <property type="entry name" value="SPRY_dom"/>
</dbReference>
<comment type="caution">
    <text evidence="2">The sequence shown here is derived from an EMBL/GenBank/DDBJ whole genome shotgun (WGS) entry which is preliminary data.</text>
</comment>
<organism evidence="2 3">
    <name type="scientific">Rhizophagus clarus</name>
    <dbReference type="NCBI Taxonomy" id="94130"/>
    <lineage>
        <taxon>Eukaryota</taxon>
        <taxon>Fungi</taxon>
        <taxon>Fungi incertae sedis</taxon>
        <taxon>Mucoromycota</taxon>
        <taxon>Glomeromycotina</taxon>
        <taxon>Glomeromycetes</taxon>
        <taxon>Glomerales</taxon>
        <taxon>Glomeraceae</taxon>
        <taxon>Rhizophagus</taxon>
    </lineage>
</organism>
<proteinExistence type="predicted"/>
<feature type="domain" description="SPRY" evidence="1">
    <location>
        <begin position="194"/>
        <end position="294"/>
    </location>
</feature>
<accession>A0A2Z6R3S0</accession>